<dbReference type="NCBIfam" id="TIGR03349">
    <property type="entry name" value="IV_VI_DotU"/>
    <property type="match status" value="1"/>
</dbReference>
<dbReference type="NCBIfam" id="NF038228">
    <property type="entry name" value="IcmH_DotU_IVB"/>
    <property type="match status" value="1"/>
</dbReference>
<evidence type="ECO:0000256" key="1">
    <source>
        <dbReference type="PROSITE-ProRule" id="PRU00473"/>
    </source>
</evidence>
<dbReference type="PRINTS" id="PR01023">
    <property type="entry name" value="NAFLGMOTY"/>
</dbReference>
<reference evidence="5 6" key="1">
    <citation type="submission" date="2015-05" db="EMBL/GenBank/DDBJ databases">
        <title>Draft genome of Burkholderia cepacia LK29.</title>
        <authorList>
            <person name="Chan X.Y."/>
        </authorList>
    </citation>
    <scope>NUCLEOTIDE SEQUENCE [LARGE SCALE GENOMIC DNA]</scope>
    <source>
        <strain evidence="5 6">LK29</strain>
    </source>
</reference>
<dbReference type="InterPro" id="IPR036737">
    <property type="entry name" value="OmpA-like_sf"/>
</dbReference>
<name>A0A0J5WCB8_BURCE</name>
<feature type="transmembrane region" description="Helical" evidence="3">
    <location>
        <begin position="226"/>
        <end position="248"/>
    </location>
</feature>
<dbReference type="PANTHER" id="PTHR30329:SF19">
    <property type="entry name" value="OUTER MEMBRANE PROTEIN, OMPA FAMILY"/>
    <property type="match status" value="1"/>
</dbReference>
<keyword evidence="3" id="KW-1133">Transmembrane helix</keyword>
<dbReference type="InterPro" id="IPR017732">
    <property type="entry name" value="T4/T6SS_DotU"/>
</dbReference>
<feature type="region of interest" description="Disordered" evidence="2">
    <location>
        <begin position="378"/>
        <end position="406"/>
    </location>
</feature>
<dbReference type="PROSITE" id="PS51123">
    <property type="entry name" value="OMPA_2"/>
    <property type="match status" value="1"/>
</dbReference>
<dbReference type="InterPro" id="IPR050330">
    <property type="entry name" value="Bact_OuterMem_StrucFunc"/>
</dbReference>
<gene>
    <name evidence="5" type="ORF">VL15_27920</name>
</gene>
<proteinExistence type="predicted"/>
<comment type="caution">
    <text evidence="5">The sequence shown here is derived from an EMBL/GenBank/DDBJ whole genome shotgun (WGS) entry which is preliminary data.</text>
</comment>
<evidence type="ECO:0000313" key="5">
    <source>
        <dbReference type="EMBL" id="KML49300.1"/>
    </source>
</evidence>
<dbReference type="PATRIC" id="fig|292.27.peg.6154"/>
<organism evidence="5 6">
    <name type="scientific">Burkholderia cepacia</name>
    <name type="common">Pseudomonas cepacia</name>
    <dbReference type="NCBI Taxonomy" id="292"/>
    <lineage>
        <taxon>Bacteria</taxon>
        <taxon>Pseudomonadati</taxon>
        <taxon>Pseudomonadota</taxon>
        <taxon>Betaproteobacteria</taxon>
        <taxon>Burkholderiales</taxon>
        <taxon>Burkholderiaceae</taxon>
        <taxon>Burkholderia</taxon>
        <taxon>Burkholderia cepacia complex</taxon>
    </lineage>
</organism>
<dbReference type="Pfam" id="PF09850">
    <property type="entry name" value="DotU"/>
    <property type="match status" value="1"/>
</dbReference>
<keyword evidence="1 3" id="KW-0472">Membrane</keyword>
<protein>
    <submittedName>
        <fullName evidence="5">Type IV secretion protein DotU</fullName>
    </submittedName>
</protein>
<evidence type="ECO:0000256" key="3">
    <source>
        <dbReference type="SAM" id="Phobius"/>
    </source>
</evidence>
<dbReference type="InterPro" id="IPR038522">
    <property type="entry name" value="T4/T6SS_DotU_sf"/>
</dbReference>
<evidence type="ECO:0000313" key="6">
    <source>
        <dbReference type="Proteomes" id="UP000036338"/>
    </source>
</evidence>
<feature type="domain" description="OmpA-like" evidence="4">
    <location>
        <begin position="286"/>
        <end position="406"/>
    </location>
</feature>
<dbReference type="CDD" id="cd07185">
    <property type="entry name" value="OmpA_C-like"/>
    <property type="match status" value="1"/>
</dbReference>
<dbReference type="Gene3D" id="3.30.1330.60">
    <property type="entry name" value="OmpA-like domain"/>
    <property type="match status" value="1"/>
</dbReference>
<dbReference type="SUPFAM" id="SSF103088">
    <property type="entry name" value="OmpA-like"/>
    <property type="match status" value="1"/>
</dbReference>
<dbReference type="Pfam" id="PF00691">
    <property type="entry name" value="OmpA"/>
    <property type="match status" value="1"/>
</dbReference>
<evidence type="ECO:0000259" key="4">
    <source>
        <dbReference type="PROSITE" id="PS51123"/>
    </source>
</evidence>
<sequence>MTISTADSRNQTGLPVSPSLAARLRAAELAVNPLLESAHVLLRALASTPASLDPEAVVYRRQWLEHELRLFTRVCNELKLRSGHVVRASYCLCTALDEAAMKTRWGKGEAAGVDWQSNSLALALGHDRQGGDRVFRLIDEAMESPREHLDLIELFQNILDLGFQGRYRFASEGAMRLVNIRERVHGVVMTGGLGFVRDIEPIRLPRQTAVDPWVRPVTARRPRGQILAGLVVALLLAAIGYAAVGHWAGGSQPASATSVLDALTAQLGSSLRDEIAAGNVDLSRDVAKNELTLRFNGMYGSGDVMVAPWWASMMASIGRTIAASAPSPHVRVVGYTDAMPADMTRQGGNQVLSEARARQVAQILAASGVPQERISVAGQSAADPLADNGSKEGRARNRRVEVTVSN</sequence>
<dbReference type="InterPro" id="IPR006665">
    <property type="entry name" value="OmpA-like"/>
</dbReference>
<dbReference type="Proteomes" id="UP000036338">
    <property type="component" value="Unassembled WGS sequence"/>
</dbReference>
<evidence type="ECO:0000256" key="2">
    <source>
        <dbReference type="SAM" id="MobiDB-lite"/>
    </source>
</evidence>
<dbReference type="EMBL" id="LDWR01000050">
    <property type="protein sequence ID" value="KML49300.1"/>
    <property type="molecule type" value="Genomic_DNA"/>
</dbReference>
<dbReference type="AlphaFoldDB" id="A0A0J5WCB8"/>
<dbReference type="RefSeq" id="WP_048249925.1">
    <property type="nucleotide sequence ID" value="NZ_LDWR01000050.1"/>
</dbReference>
<feature type="compositionally biased region" description="Basic and acidic residues" evidence="2">
    <location>
        <begin position="389"/>
        <end position="406"/>
    </location>
</feature>
<dbReference type="GO" id="GO:0016020">
    <property type="term" value="C:membrane"/>
    <property type="evidence" value="ECO:0007669"/>
    <property type="project" value="UniProtKB-UniRule"/>
</dbReference>
<dbReference type="Gene3D" id="1.25.40.590">
    <property type="entry name" value="Type IV / VI secretion system, DotU"/>
    <property type="match status" value="1"/>
</dbReference>
<accession>A0A0J5WCB8</accession>
<keyword evidence="3" id="KW-0812">Transmembrane</keyword>
<dbReference type="PANTHER" id="PTHR30329">
    <property type="entry name" value="STATOR ELEMENT OF FLAGELLAR MOTOR COMPLEX"/>
    <property type="match status" value="1"/>
</dbReference>